<evidence type="ECO:0000313" key="4">
    <source>
        <dbReference type="WBParaSite" id="SCUD_0002316401-mRNA-1"/>
    </source>
</evidence>
<feature type="compositionally biased region" description="Polar residues" evidence="1">
    <location>
        <begin position="269"/>
        <end position="285"/>
    </location>
</feature>
<evidence type="ECO:0000313" key="3">
    <source>
        <dbReference type="Proteomes" id="UP000279833"/>
    </source>
</evidence>
<feature type="region of interest" description="Disordered" evidence="1">
    <location>
        <begin position="268"/>
        <end position="297"/>
    </location>
</feature>
<gene>
    <name evidence="2" type="ORF">SCUD_LOCUS23161</name>
</gene>
<evidence type="ECO:0000313" key="2">
    <source>
        <dbReference type="EMBL" id="VDP81698.1"/>
    </source>
</evidence>
<reference evidence="4" key="1">
    <citation type="submission" date="2016-06" db="UniProtKB">
        <authorList>
            <consortium name="WormBaseParasite"/>
        </authorList>
    </citation>
    <scope>IDENTIFICATION</scope>
</reference>
<organism evidence="4">
    <name type="scientific">Schistosoma curassoni</name>
    <dbReference type="NCBI Taxonomy" id="6186"/>
    <lineage>
        <taxon>Eukaryota</taxon>
        <taxon>Metazoa</taxon>
        <taxon>Spiralia</taxon>
        <taxon>Lophotrochozoa</taxon>
        <taxon>Platyhelminthes</taxon>
        <taxon>Trematoda</taxon>
        <taxon>Digenea</taxon>
        <taxon>Strigeidida</taxon>
        <taxon>Schistosomatoidea</taxon>
        <taxon>Schistosomatidae</taxon>
        <taxon>Schistosoma</taxon>
    </lineage>
</organism>
<name>A0A183L741_9TREM</name>
<dbReference type="AlphaFoldDB" id="A0A183L741"/>
<reference evidence="2 3" key="2">
    <citation type="submission" date="2018-11" db="EMBL/GenBank/DDBJ databases">
        <authorList>
            <consortium name="Pathogen Informatics"/>
        </authorList>
    </citation>
    <scope>NUCLEOTIDE SEQUENCE [LARGE SCALE GENOMIC DNA]</scope>
    <source>
        <strain evidence="2">Dakar</strain>
        <strain evidence="3">Dakar, Senegal</strain>
    </source>
</reference>
<proteinExistence type="predicted"/>
<sequence length="323" mass="35842">MRYPMCFVLITTVNDSPNQPEYNPTPYGEAIHLSDVSGHNLSTNVSAPHMSNKCSVYNAHIPNKIKTSRFWRVNKQRKRPSIKMNTPGTSLMKAVIPSSSLQSDFLVDVRHIYLAGRTLQCASQHNRLPSVKPEWQSKRSHSTDKSDMGCSTDGLITSVSPEMCSLYIQAPCTILQCCCNRFSRVRRTSVGGSFHQQDPCIRHSLKSSIHFNVPLCDRPRTPLPMITTNLTAAHDPSMPTLSPQQPAPNQNSNLSSNTLNELNNDFVCDQNTSQTTPSTTHLSTAPQPPSLLPKPESNSALSSVLKVICTQISYNSNFLYIKL</sequence>
<evidence type="ECO:0000256" key="1">
    <source>
        <dbReference type="SAM" id="MobiDB-lite"/>
    </source>
</evidence>
<accession>A0A183L741</accession>
<protein>
    <submittedName>
        <fullName evidence="4">Ig-like domain-containing protein</fullName>
    </submittedName>
</protein>
<feature type="region of interest" description="Disordered" evidence="1">
    <location>
        <begin position="232"/>
        <end position="256"/>
    </location>
</feature>
<dbReference type="STRING" id="6186.A0A183L741"/>
<dbReference type="EMBL" id="UZAK01052517">
    <property type="protein sequence ID" value="VDP81698.1"/>
    <property type="molecule type" value="Genomic_DNA"/>
</dbReference>
<feature type="compositionally biased region" description="Polar residues" evidence="1">
    <location>
        <begin position="239"/>
        <end position="248"/>
    </location>
</feature>
<dbReference type="WBParaSite" id="SCUD_0002316401-mRNA-1">
    <property type="protein sequence ID" value="SCUD_0002316401-mRNA-1"/>
    <property type="gene ID" value="SCUD_0002316401"/>
</dbReference>
<dbReference type="Proteomes" id="UP000279833">
    <property type="component" value="Unassembled WGS sequence"/>
</dbReference>
<keyword evidence="3" id="KW-1185">Reference proteome</keyword>